<sequence>MIQSRRAAINFKSTGQEDGWAATEDGNVASRAQLAVPEPGARDVAPARAAAYGQARPRRLGTAGEAPADMCRRDPVPR</sequence>
<dbReference type="EMBL" id="BGZK01000146">
    <property type="protein sequence ID" value="GBP22999.1"/>
    <property type="molecule type" value="Genomic_DNA"/>
</dbReference>
<keyword evidence="3" id="KW-1185">Reference proteome</keyword>
<dbReference type="AlphaFoldDB" id="A0A4C1U9K3"/>
<comment type="caution">
    <text evidence="2">The sequence shown here is derived from an EMBL/GenBank/DDBJ whole genome shotgun (WGS) entry which is preliminary data.</text>
</comment>
<organism evidence="2 3">
    <name type="scientific">Eumeta variegata</name>
    <name type="common">Bagworm moth</name>
    <name type="synonym">Eumeta japonica</name>
    <dbReference type="NCBI Taxonomy" id="151549"/>
    <lineage>
        <taxon>Eukaryota</taxon>
        <taxon>Metazoa</taxon>
        <taxon>Ecdysozoa</taxon>
        <taxon>Arthropoda</taxon>
        <taxon>Hexapoda</taxon>
        <taxon>Insecta</taxon>
        <taxon>Pterygota</taxon>
        <taxon>Neoptera</taxon>
        <taxon>Endopterygota</taxon>
        <taxon>Lepidoptera</taxon>
        <taxon>Glossata</taxon>
        <taxon>Ditrysia</taxon>
        <taxon>Tineoidea</taxon>
        <taxon>Psychidae</taxon>
        <taxon>Oiketicinae</taxon>
        <taxon>Eumeta</taxon>
    </lineage>
</organism>
<dbReference type="Proteomes" id="UP000299102">
    <property type="component" value="Unassembled WGS sequence"/>
</dbReference>
<evidence type="ECO:0000313" key="2">
    <source>
        <dbReference type="EMBL" id="GBP22999.1"/>
    </source>
</evidence>
<feature type="region of interest" description="Disordered" evidence="1">
    <location>
        <begin position="50"/>
        <end position="78"/>
    </location>
</feature>
<gene>
    <name evidence="2" type="ORF">EVAR_15673_1</name>
</gene>
<proteinExistence type="predicted"/>
<name>A0A4C1U9K3_EUMVA</name>
<evidence type="ECO:0000256" key="1">
    <source>
        <dbReference type="SAM" id="MobiDB-lite"/>
    </source>
</evidence>
<reference evidence="2 3" key="1">
    <citation type="journal article" date="2019" name="Commun. Biol.">
        <title>The bagworm genome reveals a unique fibroin gene that provides high tensile strength.</title>
        <authorList>
            <person name="Kono N."/>
            <person name="Nakamura H."/>
            <person name="Ohtoshi R."/>
            <person name="Tomita M."/>
            <person name="Numata K."/>
            <person name="Arakawa K."/>
        </authorList>
    </citation>
    <scope>NUCLEOTIDE SEQUENCE [LARGE SCALE GENOMIC DNA]</scope>
</reference>
<protein>
    <submittedName>
        <fullName evidence="2">Uncharacterized protein</fullName>
    </submittedName>
</protein>
<accession>A0A4C1U9K3</accession>
<evidence type="ECO:0000313" key="3">
    <source>
        <dbReference type="Proteomes" id="UP000299102"/>
    </source>
</evidence>